<dbReference type="PANTHER" id="PTHR40267">
    <property type="entry name" value="BLR3294 PROTEIN"/>
    <property type="match status" value="1"/>
</dbReference>
<evidence type="ECO:0000313" key="1">
    <source>
        <dbReference type="EMBL" id="MFD2759705.1"/>
    </source>
</evidence>
<dbReference type="PANTHER" id="PTHR40267:SF1">
    <property type="entry name" value="BLR3294 PROTEIN"/>
    <property type="match status" value="1"/>
</dbReference>
<name>A0ABW5V1Z4_9BACI</name>
<dbReference type="InterPro" id="IPR026286">
    <property type="entry name" value="MaiA/AMDase"/>
</dbReference>
<accession>A0ABW5V1Z4</accession>
<sequence>MGLVYIASAWSMEAEFYAMAPLGVSAHTTRVSLGDDPEHFTVHDLANLKDKTIEATALLAQAPLNAIAFGCTSGSFANGVAYDNELIGKMEEVSGGIPCTTTSASVVEALNALHINKIAIATPYEKSVYTLARKFMEDSGFTVTNVTGLGLSNDYTISSLDAQTIYKMAREADTEDAEALFISCTGLSAAYIIDALEEDLRKPVIISNQATFWQSLRLSGIYRVIHGFGKLMQT</sequence>
<keyword evidence="2" id="KW-1185">Reference proteome</keyword>
<organism evidence="1 2">
    <name type="scientific">Lentibacillus juripiscarius</name>
    <dbReference type="NCBI Taxonomy" id="257446"/>
    <lineage>
        <taxon>Bacteria</taxon>
        <taxon>Bacillati</taxon>
        <taxon>Bacillota</taxon>
        <taxon>Bacilli</taxon>
        <taxon>Bacillales</taxon>
        <taxon>Bacillaceae</taxon>
        <taxon>Lentibacillus</taxon>
    </lineage>
</organism>
<dbReference type="InterPro" id="IPR053714">
    <property type="entry name" value="Iso_Racemase_Enz_sf"/>
</dbReference>
<evidence type="ECO:0000313" key="2">
    <source>
        <dbReference type="Proteomes" id="UP001597502"/>
    </source>
</evidence>
<protein>
    <submittedName>
        <fullName evidence="1">Asp/Glu racemase</fullName>
    </submittedName>
</protein>
<dbReference type="EMBL" id="JBHUNA010000003">
    <property type="protein sequence ID" value="MFD2759705.1"/>
    <property type="molecule type" value="Genomic_DNA"/>
</dbReference>
<comment type="caution">
    <text evidence="1">The sequence shown here is derived from an EMBL/GenBank/DDBJ whole genome shotgun (WGS) entry which is preliminary data.</text>
</comment>
<proteinExistence type="predicted"/>
<dbReference type="Pfam" id="PF17645">
    <property type="entry name" value="Amdase"/>
    <property type="match status" value="1"/>
</dbReference>
<dbReference type="Gene3D" id="3.40.50.12500">
    <property type="match status" value="1"/>
</dbReference>
<dbReference type="Proteomes" id="UP001597502">
    <property type="component" value="Unassembled WGS sequence"/>
</dbReference>
<reference evidence="2" key="1">
    <citation type="journal article" date="2019" name="Int. J. Syst. Evol. Microbiol.">
        <title>The Global Catalogue of Microorganisms (GCM) 10K type strain sequencing project: providing services to taxonomists for standard genome sequencing and annotation.</title>
        <authorList>
            <consortium name="The Broad Institute Genomics Platform"/>
            <consortium name="The Broad Institute Genome Sequencing Center for Infectious Disease"/>
            <person name="Wu L."/>
            <person name="Ma J."/>
        </authorList>
    </citation>
    <scope>NUCLEOTIDE SEQUENCE [LARGE SCALE GENOMIC DNA]</scope>
    <source>
        <strain evidence="2">TISTR 1535</strain>
    </source>
</reference>
<gene>
    <name evidence="1" type="ORF">ACFSUO_01720</name>
</gene>
<dbReference type="RefSeq" id="WP_382390442.1">
    <property type="nucleotide sequence ID" value="NZ_JBHUNA010000003.1"/>
</dbReference>
<dbReference type="PIRSF" id="PIRSF015736">
    <property type="entry name" value="MI"/>
    <property type="match status" value="1"/>
</dbReference>